<dbReference type="Gene3D" id="3.40.50.300">
    <property type="entry name" value="P-loop containing nucleotide triphosphate hydrolases"/>
    <property type="match status" value="1"/>
</dbReference>
<dbReference type="PROSITE" id="PS00211">
    <property type="entry name" value="ABC_TRANSPORTER_1"/>
    <property type="match status" value="1"/>
</dbReference>
<dbReference type="AlphaFoldDB" id="A0A538SH67"/>
<dbReference type="InterPro" id="IPR027417">
    <property type="entry name" value="P-loop_NTPase"/>
</dbReference>
<dbReference type="Proteomes" id="UP000320184">
    <property type="component" value="Unassembled WGS sequence"/>
</dbReference>
<proteinExistence type="inferred from homology"/>
<dbReference type="InterPro" id="IPR017871">
    <property type="entry name" value="ABC_transporter-like_CS"/>
</dbReference>
<dbReference type="PANTHER" id="PTHR43335">
    <property type="entry name" value="ABC TRANSPORTER, ATP-BINDING PROTEIN"/>
    <property type="match status" value="1"/>
</dbReference>
<evidence type="ECO:0000256" key="3">
    <source>
        <dbReference type="ARBA" id="ARBA00022741"/>
    </source>
</evidence>
<dbReference type="InterPro" id="IPR003439">
    <property type="entry name" value="ABC_transporter-like_ATP-bd"/>
</dbReference>
<keyword evidence="2" id="KW-0813">Transport</keyword>
<comment type="similarity">
    <text evidence="1">Belongs to the ABC transporter superfamily.</text>
</comment>
<evidence type="ECO:0000313" key="7">
    <source>
        <dbReference type="EMBL" id="TMQ50717.1"/>
    </source>
</evidence>
<organism evidence="7 8">
    <name type="scientific">Eiseniibacteriota bacterium</name>
    <dbReference type="NCBI Taxonomy" id="2212470"/>
    <lineage>
        <taxon>Bacteria</taxon>
        <taxon>Candidatus Eiseniibacteriota</taxon>
    </lineage>
</organism>
<dbReference type="PANTHER" id="PTHR43335:SF2">
    <property type="entry name" value="ABC TRANSPORTER, ATP-BINDING PROTEIN"/>
    <property type="match status" value="1"/>
</dbReference>
<feature type="region of interest" description="Disordered" evidence="5">
    <location>
        <begin position="1"/>
        <end position="38"/>
    </location>
</feature>
<evidence type="ECO:0000256" key="5">
    <source>
        <dbReference type="SAM" id="MobiDB-lite"/>
    </source>
</evidence>
<accession>A0A538SH67</accession>
<comment type="caution">
    <text evidence="7">The sequence shown here is derived from an EMBL/GenBank/DDBJ whole genome shotgun (WGS) entry which is preliminary data.</text>
</comment>
<keyword evidence="3" id="KW-0547">Nucleotide-binding</keyword>
<evidence type="ECO:0000313" key="8">
    <source>
        <dbReference type="Proteomes" id="UP000320184"/>
    </source>
</evidence>
<feature type="compositionally biased region" description="Basic residues" evidence="5">
    <location>
        <begin position="16"/>
        <end position="26"/>
    </location>
</feature>
<dbReference type="Pfam" id="PF00005">
    <property type="entry name" value="ABC_tran"/>
    <property type="match status" value="1"/>
</dbReference>
<evidence type="ECO:0000256" key="1">
    <source>
        <dbReference type="ARBA" id="ARBA00005417"/>
    </source>
</evidence>
<feature type="domain" description="ABC transporter" evidence="6">
    <location>
        <begin position="61"/>
        <end position="269"/>
    </location>
</feature>
<dbReference type="GO" id="GO:0016887">
    <property type="term" value="F:ATP hydrolysis activity"/>
    <property type="evidence" value="ECO:0007669"/>
    <property type="project" value="InterPro"/>
</dbReference>
<evidence type="ECO:0000256" key="2">
    <source>
        <dbReference type="ARBA" id="ARBA00022448"/>
    </source>
</evidence>
<reference evidence="7 8" key="1">
    <citation type="journal article" date="2019" name="Nat. Microbiol.">
        <title>Mediterranean grassland soil C-N compound turnover is dependent on rainfall and depth, and is mediated by genomically divergent microorganisms.</title>
        <authorList>
            <person name="Diamond S."/>
            <person name="Andeer P.F."/>
            <person name="Li Z."/>
            <person name="Crits-Christoph A."/>
            <person name="Burstein D."/>
            <person name="Anantharaman K."/>
            <person name="Lane K.R."/>
            <person name="Thomas B.C."/>
            <person name="Pan C."/>
            <person name="Northen T.R."/>
            <person name="Banfield J.F."/>
        </authorList>
    </citation>
    <scope>NUCLEOTIDE SEQUENCE [LARGE SCALE GENOMIC DNA]</scope>
    <source>
        <strain evidence="7">WS_3</strain>
    </source>
</reference>
<dbReference type="InterPro" id="IPR003593">
    <property type="entry name" value="AAA+_ATPase"/>
</dbReference>
<evidence type="ECO:0000259" key="6">
    <source>
        <dbReference type="PROSITE" id="PS50893"/>
    </source>
</evidence>
<dbReference type="SMART" id="SM00382">
    <property type="entry name" value="AAA"/>
    <property type="match status" value="1"/>
</dbReference>
<protein>
    <submittedName>
        <fullName evidence="7">ATP-binding cassette domain-containing protein</fullName>
    </submittedName>
</protein>
<name>A0A538SH67_UNCEI</name>
<dbReference type="EMBL" id="VBOT01000093">
    <property type="protein sequence ID" value="TMQ50717.1"/>
    <property type="molecule type" value="Genomic_DNA"/>
</dbReference>
<dbReference type="PROSITE" id="PS50893">
    <property type="entry name" value="ABC_TRANSPORTER_2"/>
    <property type="match status" value="1"/>
</dbReference>
<dbReference type="GO" id="GO:0005524">
    <property type="term" value="F:ATP binding"/>
    <property type="evidence" value="ECO:0007669"/>
    <property type="project" value="UniProtKB-KW"/>
</dbReference>
<keyword evidence="4 7" id="KW-0067">ATP-binding</keyword>
<evidence type="ECO:0000256" key="4">
    <source>
        <dbReference type="ARBA" id="ARBA00022840"/>
    </source>
</evidence>
<sequence length="269" mass="28484">MRRRRAHACRRDAAARHSRRGARPHPARAPASGLRAQPGAGIPRLVSVALRSVAGAERPSITAQGVWHRYGPGRGLEPVSFAWCGPSVAAVTGANGSGKSTLLKVLAGLVAPSGGTATLSIGGSVVPNRARRRCVGYASPDLMFYDELSCAENLAFAGEALGLRDVRRAFTAALDQVGLGRVAEDRPGALSSGMLQRLRLALALLHGPAVLLLDEPTSHMDDEGRDLVARVVERHRRAGLVVIASNDEREWRIAEQRIELRGRGLGGAA</sequence>
<dbReference type="SUPFAM" id="SSF52540">
    <property type="entry name" value="P-loop containing nucleoside triphosphate hydrolases"/>
    <property type="match status" value="1"/>
</dbReference>
<gene>
    <name evidence="7" type="ORF">E6K73_07270</name>
</gene>